<feature type="domain" description="BIG2" evidence="2">
    <location>
        <begin position="1354"/>
        <end position="1433"/>
    </location>
</feature>
<feature type="chain" id="PRO_5011452480" evidence="1">
    <location>
        <begin position="32"/>
        <end position="1592"/>
    </location>
</feature>
<organism evidence="4 5">
    <name type="scientific">Acetitomaculum ruminis DSM 5522</name>
    <dbReference type="NCBI Taxonomy" id="1120918"/>
    <lineage>
        <taxon>Bacteria</taxon>
        <taxon>Bacillati</taxon>
        <taxon>Bacillota</taxon>
        <taxon>Clostridia</taxon>
        <taxon>Lachnospirales</taxon>
        <taxon>Lachnospiraceae</taxon>
        <taxon>Acetitomaculum</taxon>
    </lineage>
</organism>
<protein>
    <submittedName>
        <fullName evidence="4">Ig-like domain (Group 2)</fullName>
    </submittedName>
</protein>
<dbReference type="Gene3D" id="3.90.1010.20">
    <property type="match status" value="1"/>
</dbReference>
<dbReference type="EMBL" id="FOJY01000018">
    <property type="protein sequence ID" value="SFB29572.1"/>
    <property type="molecule type" value="Genomic_DNA"/>
</dbReference>
<dbReference type="InterPro" id="IPR007329">
    <property type="entry name" value="FMN-bd"/>
</dbReference>
<gene>
    <name evidence="4" type="ORF">SAMN05216249_1185</name>
</gene>
<evidence type="ECO:0000313" key="4">
    <source>
        <dbReference type="EMBL" id="SFB29572.1"/>
    </source>
</evidence>
<dbReference type="STRING" id="1120918.SAMN05216249_1185"/>
<evidence type="ECO:0000313" key="5">
    <source>
        <dbReference type="Proteomes" id="UP000198838"/>
    </source>
</evidence>
<dbReference type="SMART" id="SM00635">
    <property type="entry name" value="BID_2"/>
    <property type="match status" value="3"/>
</dbReference>
<evidence type="ECO:0000256" key="1">
    <source>
        <dbReference type="SAM" id="SignalP"/>
    </source>
</evidence>
<dbReference type="RefSeq" id="WP_092873757.1">
    <property type="nucleotide sequence ID" value="NZ_FOJY01000018.1"/>
</dbReference>
<reference evidence="4 5" key="1">
    <citation type="submission" date="2016-10" db="EMBL/GenBank/DDBJ databases">
        <authorList>
            <person name="de Groot N.N."/>
        </authorList>
    </citation>
    <scope>NUCLEOTIDE SEQUENCE [LARGE SCALE GENOMIC DNA]</scope>
    <source>
        <strain evidence="4 5">DSM 5522</strain>
    </source>
</reference>
<dbReference type="OrthoDB" id="1744393at2"/>
<feature type="domain" description="BIG2" evidence="2">
    <location>
        <begin position="1516"/>
        <end position="1589"/>
    </location>
</feature>
<keyword evidence="1" id="KW-0732">Signal</keyword>
<dbReference type="Gene3D" id="2.60.40.1080">
    <property type="match status" value="3"/>
</dbReference>
<dbReference type="InterPro" id="IPR045197">
    <property type="entry name" value="NUP210-like"/>
</dbReference>
<dbReference type="PANTHER" id="PTHR23019:SF0">
    <property type="entry name" value="NUCLEAR PORE MEMBRANE GLYCOPROTEIN 210"/>
    <property type="match status" value="1"/>
</dbReference>
<dbReference type="Pfam" id="PF02368">
    <property type="entry name" value="Big_2"/>
    <property type="match status" value="3"/>
</dbReference>
<proteinExistence type="predicted"/>
<sequence>MKKISLISKSILSIAVLCLCFVFGFSINSNAATTYLDGEYEGSGVGYDNGTITLKVTIKEGKITKIETVDASSQTKSYYTVAEDIFDSIIKAQSTNVDVITGATKSSNGIKEAVLSALEKAVDNRFFDSGSGTQKAPYVIKTADQLVGFSQAVDSGETFKGQYIVLGSDIDLSTVENFNPIGDENASVNVFEGNFDGQNKTVSNMKISASVESGAAAYGLFSYLGNGSVVKNINVKDADVKLVSTSTSNSDRPKAGIIAGASLGTTEAITIVDCVTTSGKVSVEGKAYTYGAGIVGTIGKNTIISNVVNNADIEVSCDGANFMVAGIVGNSGNKSFVINAINNGNITGNSKNENKGTANVGGIEGMAAGNEFNVVNTGNITVNQANNNQKYGPVNASDYSSSACKYFIDSLVITVNGKIMETASTDDTDTKVLAKDFYTESFQKTLNNLYPSYKAFKEAGYKEYADLKLWKLEDKSLIPTGENYVNKIIDASIFAAGEGTKENPYQIADKTQLIAFANSLDDGIDYNDAFIKLTKDIDISGMEWTPVGGSDYVFNGTFDGDNHTISGMTIGSKDAVKELDSSNIYVGFFGAVTENARIKNLSLTDVYMNLHYKATARVGGIVGVMSNDAQNSDRSGAVIDNVYVQGQMNLTQDKGNLFLGGIVGYMYKGAVINSHTDVSLSGVVNDEALAEVGGIVALTNRGLIANCYSTGDGYGSGNRDGGNEGMAEVSNIAATNAGSVVGCLGTGNITTKELSYYAGTISGWVTGLGKAYQSVYNSSSVMTINESTVSPLNDVGTLTTSGTSDETGEYFNGGLKTDLTGIAYNRENYAKIAEVLNGYFSSYGIDLAEYGLKNTDLRKWISDENGVRLSKEYATITYKRPDCEYIPEEKMEYVDGTYYGRDKDRSVVVKITVENKEIKNEEVIVGSKSLPGYEEALEEAKTKCKNEDTTDYFPVDPTKFAGGKGTKEDSYLISNADQLTYLSASINSDNTYEGVYFKQTTDITLNSENFLPIGWYREIQRSTEKYSVLYPFRGNYDGGNFNIYGLKQDSSKYEYPLATTGLFGFTSGDYANNEEPDANWCKVCISNVNIVDADIDLSVRLQSFAGVLVGQAQKGIFINNCHTSGNLDVTVEENIARAGGIAGNTLRGYVINSSSEVNINSNSKKGTVYAAGIVPSLNRTAIVNSYARGNITGAGDAANRVLIGGITAQNGGFIYNCYADCSVVSKSVAPSTGAVTGSLAGIGTARATYFNTQSLLQSADTVISPAIATGTNFVENEETVTGKTGDELKTQEFADLLNNGAKDALNQLKEMEAYVTKSGLGHKLYYNGEKLDTWVVSEGIVTLKSLADKEAANHVSEIKLDKNSATIYAGKTTKIKAYALPETAINKDLAFSSSNKKIATVDEKGIVTAKKAGKAVITVTSLENNNIKAEFVVNVKANTIKLTAKKATLYTVNKKTLKLDACINGRNNSKLAKWTSSNKKIATVNNNGLVTAKKAGKVTITAKANGVSAKCEIVVLKPTLKVDKTSVLLKKGKTLKLKVNATPATKITYKSSNIKIATVSDKGVIRAKKAGKVTITIKANNILKKVTVKVTK</sequence>
<feature type="domain" description="FMN-binding" evidence="3">
    <location>
        <begin position="46"/>
        <end position="121"/>
    </location>
</feature>
<dbReference type="PANTHER" id="PTHR23019">
    <property type="entry name" value="NUCLEAR PORE MEMBRANE GLYCOPROTEIN GP210-RELATED"/>
    <property type="match status" value="1"/>
</dbReference>
<evidence type="ECO:0000259" key="2">
    <source>
        <dbReference type="SMART" id="SM00635"/>
    </source>
</evidence>
<dbReference type="SMART" id="SM00900">
    <property type="entry name" value="FMN_bind"/>
    <property type="match status" value="1"/>
</dbReference>
<dbReference type="Proteomes" id="UP000198838">
    <property type="component" value="Unassembled WGS sequence"/>
</dbReference>
<accession>A0A1I0ZW60</accession>
<dbReference type="GO" id="GO:0010181">
    <property type="term" value="F:FMN binding"/>
    <property type="evidence" value="ECO:0007669"/>
    <property type="project" value="InterPro"/>
</dbReference>
<feature type="domain" description="BIG2" evidence="2">
    <location>
        <begin position="1436"/>
        <end position="1514"/>
    </location>
</feature>
<dbReference type="Gene3D" id="2.160.20.110">
    <property type="match status" value="3"/>
</dbReference>
<evidence type="ECO:0000259" key="3">
    <source>
        <dbReference type="SMART" id="SM00900"/>
    </source>
</evidence>
<dbReference type="InterPro" id="IPR008964">
    <property type="entry name" value="Invasin/intimin_cell_adhesion"/>
</dbReference>
<dbReference type="Pfam" id="PF04205">
    <property type="entry name" value="FMN_bind"/>
    <property type="match status" value="1"/>
</dbReference>
<keyword evidence="5" id="KW-1185">Reference proteome</keyword>
<feature type="signal peptide" evidence="1">
    <location>
        <begin position="1"/>
        <end position="31"/>
    </location>
</feature>
<dbReference type="GO" id="GO:0016020">
    <property type="term" value="C:membrane"/>
    <property type="evidence" value="ECO:0007669"/>
    <property type="project" value="InterPro"/>
</dbReference>
<name>A0A1I0ZW60_9FIRM</name>
<dbReference type="SUPFAM" id="SSF49373">
    <property type="entry name" value="Invasin/intimin cell-adhesion fragments"/>
    <property type="match status" value="3"/>
</dbReference>
<dbReference type="InterPro" id="IPR003343">
    <property type="entry name" value="Big_2"/>
</dbReference>